<keyword evidence="1" id="KW-0472">Membrane</keyword>
<keyword evidence="1" id="KW-0812">Transmembrane</keyword>
<feature type="transmembrane region" description="Helical" evidence="1">
    <location>
        <begin position="115"/>
        <end position="137"/>
    </location>
</feature>
<keyword evidence="1" id="KW-1133">Transmembrane helix</keyword>
<feature type="transmembrane region" description="Helical" evidence="1">
    <location>
        <begin position="69"/>
        <end position="95"/>
    </location>
</feature>
<gene>
    <name evidence="2" type="ORF">GJ743_13430</name>
</gene>
<evidence type="ECO:0000256" key="1">
    <source>
        <dbReference type="SAM" id="Phobius"/>
    </source>
</evidence>
<dbReference type="AlphaFoldDB" id="A0A6I3MB51"/>
<feature type="transmembrane region" description="Helical" evidence="1">
    <location>
        <begin position="24"/>
        <end position="48"/>
    </location>
</feature>
<dbReference type="RefSeq" id="WP_155052429.1">
    <property type="nucleotide sequence ID" value="NZ_BAAAIB010000009.1"/>
</dbReference>
<organism evidence="2 3">
    <name type="scientific">Agromyces bracchium</name>
    <dbReference type="NCBI Taxonomy" id="88376"/>
    <lineage>
        <taxon>Bacteria</taxon>
        <taxon>Bacillati</taxon>
        <taxon>Actinomycetota</taxon>
        <taxon>Actinomycetes</taxon>
        <taxon>Micrococcales</taxon>
        <taxon>Microbacteriaceae</taxon>
        <taxon>Agromyces</taxon>
    </lineage>
</organism>
<dbReference type="Gene3D" id="3.40.50.300">
    <property type="entry name" value="P-loop containing nucleotide triphosphate hydrolases"/>
    <property type="match status" value="1"/>
</dbReference>
<dbReference type="Proteomes" id="UP000433071">
    <property type="component" value="Unassembled WGS sequence"/>
</dbReference>
<protein>
    <submittedName>
        <fullName evidence="2">Uncharacterized protein</fullName>
    </submittedName>
</protein>
<reference evidence="2 3" key="1">
    <citation type="submission" date="2019-11" db="EMBL/GenBank/DDBJ databases">
        <title>Agromyces kandeliae sp. nov., isolated from mangrove soil.</title>
        <authorList>
            <person name="Wang R."/>
        </authorList>
    </citation>
    <scope>NUCLEOTIDE SEQUENCE [LARGE SCALE GENOMIC DNA]</scope>
    <source>
        <strain evidence="2 3">JCM 11433</strain>
    </source>
</reference>
<dbReference type="SUPFAM" id="SSF52540">
    <property type="entry name" value="P-loop containing nucleoside triphosphate hydrolases"/>
    <property type="match status" value="1"/>
</dbReference>
<name>A0A6I3MB51_9MICO</name>
<dbReference type="InterPro" id="IPR027417">
    <property type="entry name" value="P-loop_NTPase"/>
</dbReference>
<accession>A0A6I3MB51</accession>
<evidence type="ECO:0000313" key="2">
    <source>
        <dbReference type="EMBL" id="MTH69372.1"/>
    </source>
</evidence>
<proteinExistence type="predicted"/>
<sequence>MSVEQAAVPPAPAETDALSDALEAVLAAALIALVGLVALPLLIPVIAVRVAGESIATKAVFWRVWPWQWIINTAGILLVTILLTIEALLLTQWVSTGAAAAFLASDGWMGQVWPMFGPWLVANLCAGVLLLPVAWSIRRRQIADRVRTRRVSDVLRQERIETARKRAADASTAARIGIRLDPATGRITGVHDGAVTVPHRVADREAFGFTTRSTVTSLADRFHDARQVRDWVDPTGRFVLMPNASSAARALIIAESGSGKTVLINGLVLCALSYGWPVFVIDAKGDPADATAMVGLAQAAGRTATVAEPVKWFV</sequence>
<evidence type="ECO:0000313" key="3">
    <source>
        <dbReference type="Proteomes" id="UP000433071"/>
    </source>
</evidence>
<keyword evidence="3" id="KW-1185">Reference proteome</keyword>
<comment type="caution">
    <text evidence="2">The sequence shown here is derived from an EMBL/GenBank/DDBJ whole genome shotgun (WGS) entry which is preliminary data.</text>
</comment>
<dbReference type="EMBL" id="WMLB01000027">
    <property type="protein sequence ID" value="MTH69372.1"/>
    <property type="molecule type" value="Genomic_DNA"/>
</dbReference>